<evidence type="ECO:0000256" key="2">
    <source>
        <dbReference type="ARBA" id="ARBA00022448"/>
    </source>
</evidence>
<name>A0A817PF72_9BILA</name>
<dbReference type="Proteomes" id="UP000663873">
    <property type="component" value="Unassembled WGS sequence"/>
</dbReference>
<keyword evidence="7 9" id="KW-1015">Disulfide bond</keyword>
<dbReference type="InterPro" id="IPR000152">
    <property type="entry name" value="EGF-type_Asp/Asn_hydroxyl_site"/>
</dbReference>
<keyword evidence="6 11" id="KW-0472">Membrane</keyword>
<keyword evidence="3" id="KW-1003">Cell membrane</keyword>
<feature type="transmembrane region" description="Helical" evidence="11">
    <location>
        <begin position="550"/>
        <end position="569"/>
    </location>
</feature>
<gene>
    <name evidence="18" type="ORF">HFQ381_LOCUS7905</name>
    <name evidence="17" type="ORF">KIK155_LOCUS21670</name>
    <name evidence="16" type="ORF">LUA448_LOCUS3386</name>
    <name evidence="21" type="ORF">QYT958_LOCUS16690</name>
    <name evidence="15" type="ORF">TIS948_LOCUS10094</name>
    <name evidence="20" type="ORF">TOA249_LOCUS10436</name>
    <name evidence="19" type="ORF">UJA718_LOCUS22014</name>
</gene>
<comment type="caution">
    <text evidence="15">The sequence shown here is derived from an EMBL/GenBank/DDBJ whole genome shotgun (WGS) entry which is preliminary data.</text>
</comment>
<comment type="caution">
    <text evidence="9">Lacks conserved residue(s) required for the propagation of feature annotation.</text>
</comment>
<dbReference type="PANTHER" id="PTHR21444">
    <property type="entry name" value="COILED-COIL DOMAIN-CONTAINING PROTEIN 180"/>
    <property type="match status" value="1"/>
</dbReference>
<dbReference type="EMBL" id="CAJNXB010001326">
    <property type="protein sequence ID" value="CAF3158103.1"/>
    <property type="molecule type" value="Genomic_DNA"/>
</dbReference>
<dbReference type="InterPro" id="IPR001304">
    <property type="entry name" value="C-type_lectin-like"/>
</dbReference>
<reference evidence="15" key="1">
    <citation type="submission" date="2021-02" db="EMBL/GenBank/DDBJ databases">
        <authorList>
            <person name="Nowell W R."/>
        </authorList>
    </citation>
    <scope>NUCLEOTIDE SEQUENCE</scope>
</reference>
<dbReference type="Proteomes" id="UP000663833">
    <property type="component" value="Unassembled WGS sequence"/>
</dbReference>
<dbReference type="EMBL" id="CAJOBO010000386">
    <property type="protein sequence ID" value="CAF4208534.1"/>
    <property type="molecule type" value="Genomic_DNA"/>
</dbReference>
<keyword evidence="12" id="KW-0732">Signal</keyword>
<evidence type="ECO:0000259" key="14">
    <source>
        <dbReference type="PROSITE" id="PS50041"/>
    </source>
</evidence>
<evidence type="ECO:0000313" key="20">
    <source>
        <dbReference type="EMBL" id="CAF4598471.1"/>
    </source>
</evidence>
<dbReference type="InterPro" id="IPR016186">
    <property type="entry name" value="C-type_lectin-like/link_sf"/>
</dbReference>
<feature type="transmembrane region" description="Helical" evidence="11">
    <location>
        <begin position="857"/>
        <end position="880"/>
    </location>
</feature>
<feature type="transmembrane region" description="Helical" evidence="11">
    <location>
        <begin position="1046"/>
        <end position="1063"/>
    </location>
</feature>
<evidence type="ECO:0000313" key="21">
    <source>
        <dbReference type="EMBL" id="CAF4682125.1"/>
    </source>
</evidence>
<dbReference type="GO" id="GO:0038023">
    <property type="term" value="F:signaling receptor activity"/>
    <property type="evidence" value="ECO:0007669"/>
    <property type="project" value="InterPro"/>
</dbReference>
<evidence type="ECO:0000313" key="23">
    <source>
        <dbReference type="Proteomes" id="UP000663873"/>
    </source>
</evidence>
<evidence type="ECO:0000259" key="13">
    <source>
        <dbReference type="PROSITE" id="PS50026"/>
    </source>
</evidence>
<feature type="domain" description="C-type lectin" evidence="14">
    <location>
        <begin position="118"/>
        <end position="257"/>
    </location>
</feature>
<evidence type="ECO:0000313" key="19">
    <source>
        <dbReference type="EMBL" id="CAF4439973.1"/>
    </source>
</evidence>
<dbReference type="SUPFAM" id="SSF56436">
    <property type="entry name" value="C-type lectin-like"/>
    <property type="match status" value="1"/>
</dbReference>
<proteinExistence type="predicted"/>
<dbReference type="CDD" id="cd00054">
    <property type="entry name" value="EGF_CA"/>
    <property type="match status" value="1"/>
</dbReference>
<feature type="transmembrane region" description="Helical" evidence="11">
    <location>
        <begin position="302"/>
        <end position="322"/>
    </location>
</feature>
<keyword evidence="9" id="KW-0245">EGF-like domain</keyword>
<feature type="transmembrane region" description="Helical" evidence="11">
    <location>
        <begin position="979"/>
        <end position="1004"/>
    </location>
</feature>
<evidence type="ECO:0000313" key="15">
    <source>
        <dbReference type="EMBL" id="CAF3158103.1"/>
    </source>
</evidence>
<evidence type="ECO:0000256" key="9">
    <source>
        <dbReference type="PROSITE-ProRule" id="PRU00076"/>
    </source>
</evidence>
<dbReference type="InterPro" id="IPR026612">
    <property type="entry name" value="STRA6-like"/>
</dbReference>
<dbReference type="EMBL" id="CAJNYV010003847">
    <property type="protein sequence ID" value="CAF3616047.1"/>
    <property type="molecule type" value="Genomic_DNA"/>
</dbReference>
<dbReference type="GO" id="GO:0005886">
    <property type="term" value="C:plasma membrane"/>
    <property type="evidence" value="ECO:0007669"/>
    <property type="project" value="UniProtKB-SubCell"/>
</dbReference>
<feature type="transmembrane region" description="Helical" evidence="11">
    <location>
        <begin position="726"/>
        <end position="746"/>
    </location>
</feature>
<evidence type="ECO:0000256" key="8">
    <source>
        <dbReference type="ARBA" id="ARBA00023170"/>
    </source>
</evidence>
<dbReference type="GO" id="GO:0071939">
    <property type="term" value="P:vitamin A import into cell"/>
    <property type="evidence" value="ECO:0007669"/>
    <property type="project" value="TreeGrafter"/>
</dbReference>
<feature type="transmembrane region" description="Helical" evidence="11">
    <location>
        <begin position="467"/>
        <end position="483"/>
    </location>
</feature>
<accession>A0A817PF72</accession>
<dbReference type="Gene3D" id="3.10.100.10">
    <property type="entry name" value="Mannose-Binding Protein A, subunit A"/>
    <property type="match status" value="1"/>
</dbReference>
<evidence type="ECO:0000313" key="22">
    <source>
        <dbReference type="Proteomes" id="UP000663825"/>
    </source>
</evidence>
<evidence type="ECO:0000256" key="3">
    <source>
        <dbReference type="ARBA" id="ARBA00022475"/>
    </source>
</evidence>
<evidence type="ECO:0000256" key="7">
    <source>
        <dbReference type="ARBA" id="ARBA00023157"/>
    </source>
</evidence>
<evidence type="ECO:0000256" key="11">
    <source>
        <dbReference type="SAM" id="Phobius"/>
    </source>
</evidence>
<dbReference type="EMBL" id="CAJOBP010004431">
    <property type="protein sequence ID" value="CAF4439973.1"/>
    <property type="molecule type" value="Genomic_DNA"/>
</dbReference>
<evidence type="ECO:0000256" key="12">
    <source>
        <dbReference type="SAM" id="SignalP"/>
    </source>
</evidence>
<evidence type="ECO:0000256" key="4">
    <source>
        <dbReference type="ARBA" id="ARBA00022692"/>
    </source>
</evidence>
<dbReference type="Proteomes" id="UP000663848">
    <property type="component" value="Unassembled WGS sequence"/>
</dbReference>
<dbReference type="EMBL" id="CAJOBS010000542">
    <property type="protein sequence ID" value="CAF4598471.1"/>
    <property type="molecule type" value="Genomic_DNA"/>
</dbReference>
<dbReference type="Proteomes" id="UP000663825">
    <property type="component" value="Unassembled WGS sequence"/>
</dbReference>
<keyword evidence="2" id="KW-0813">Transport</keyword>
<dbReference type="EMBL" id="CAJOBR010002442">
    <property type="protein sequence ID" value="CAF4682125.1"/>
    <property type="molecule type" value="Genomic_DNA"/>
</dbReference>
<evidence type="ECO:0000256" key="10">
    <source>
        <dbReference type="SAM" id="MobiDB-lite"/>
    </source>
</evidence>
<sequence length="1145" mass="132811">MKFGLLLFLLFVLSTISPIITNELFQQTLFNTDGTLQKLRQKTASKYRNLKTKISNNNNRPYQPPIVISDTTQRRPVNQANTNNITHATINNIYSTSSMAEDYCRDFGPTSSVLLFAYRGSCYSLTNQAVTWSQADNLCQSHFHATTNKNQGGLALFEDAIEFDYIGQIIGIFNQSATEFGAYIGFSYRNQSWLWLNGRHVNFSETPPSVIAPNNLIFPYQQQKPCGKIELLRPNETTSHFGLMQQECTKIERALCKIKVDHCFENDLCGIHGVCNNDGTTFRCECAFLYDGKYCDKYSSEAIQVIAACLFIGLACIGICVCKRSQKYKNNYRKRQIQRRNENSDKYVTNGSSGGKCQQLFGKFMGSSQSSSSSDFKKSSLPPPLPNPRPNITKFPKRHRPKPIMDGLLTFIQSFLTVTVAGISIVYICVQRASSIYDEHTEKSNKNFSTKNYLCHLIGSNNSNQNIIMLPLSIVLTVLLFLIHQTINVDKKKSYFQNLTFPIIVNPFQKSNRFHTIIVFAIISNQLMTLLYEILFSSNFNFHHGILFDLVRRFGLIILYGIRYFPILLSLNVHSFLSTFFTSLFLTFDLLLSVYYEANCINSLTSMIGFKTRPQIEMSRINYLLVRCLPHYVALGHIMARFYTLTLRNFFILCKGNSDRWNTMANSTYHTTSIEYDNDWYYTKSLLVSKRKSSSTSYYLYAQTLHEEKNCSCIQSFTHLFYKPKAYFRFSLLVLFTYTVSFLVLYYLTCSIIFSSTFTLRIVMNLTGNIIIKLINMTNFNLSIKSLENLSFQNEIYMSCLLSFFIYVIQLLLGLKKYQTDMLDYYRGKYYRNKQDFPSSTCILQKSFHYSGYQVGYLAYGFIMINYFMFITCLTCKLLFIHPLLTKILLKIIAPMVILFALKHVIVHCLTKYFFSRVIRSHRKSKQNIQNDSKDEHDTYIERPDQAIYCDSTGSSTLTPNDDDDDEESDLFTLENRHAYFLFVYFNFFFDCFLGIVSCVSRLVKSGIALVLFMPRLDYSIFGRSLETIDNGYTAYTSYLYVEAMHTHPILITFTQIIYMNILEKRRRQKHFLLIDEKQIIEQNRRKCLRFRWFLLITLMNNLSLISTRRHHQKLTIFRHPQKINERTFSGSLLSKGTVTVNMCQ</sequence>
<keyword evidence="4 11" id="KW-0812">Transmembrane</keyword>
<evidence type="ECO:0000256" key="5">
    <source>
        <dbReference type="ARBA" id="ARBA00022989"/>
    </source>
</evidence>
<evidence type="ECO:0000313" key="17">
    <source>
        <dbReference type="EMBL" id="CAF3616047.1"/>
    </source>
</evidence>
<dbReference type="PROSITE" id="PS50041">
    <property type="entry name" value="C_TYPE_LECTIN_2"/>
    <property type="match status" value="1"/>
</dbReference>
<dbReference type="AlphaFoldDB" id="A0A817PF72"/>
<dbReference type="Proteomes" id="UP000663851">
    <property type="component" value="Unassembled WGS sequence"/>
</dbReference>
<feature type="transmembrane region" description="Helical" evidence="11">
    <location>
        <begin position="796"/>
        <end position="815"/>
    </location>
</feature>
<feature type="region of interest" description="Disordered" evidence="10">
    <location>
        <begin position="365"/>
        <end position="399"/>
    </location>
</feature>
<keyword evidence="8" id="KW-0675">Receptor</keyword>
<feature type="region of interest" description="Disordered" evidence="10">
    <location>
        <begin position="333"/>
        <end position="353"/>
    </location>
</feature>
<evidence type="ECO:0008006" key="24">
    <source>
        <dbReference type="Google" id="ProtNLM"/>
    </source>
</evidence>
<organism evidence="15 22">
    <name type="scientific">Rotaria socialis</name>
    <dbReference type="NCBI Taxonomy" id="392032"/>
    <lineage>
        <taxon>Eukaryota</taxon>
        <taxon>Metazoa</taxon>
        <taxon>Spiralia</taxon>
        <taxon>Gnathifera</taxon>
        <taxon>Rotifera</taxon>
        <taxon>Eurotatoria</taxon>
        <taxon>Bdelloidea</taxon>
        <taxon>Philodinida</taxon>
        <taxon>Philodinidae</taxon>
        <taxon>Rotaria</taxon>
    </lineage>
</organism>
<feature type="transmembrane region" description="Helical" evidence="11">
    <location>
        <begin position="892"/>
        <end position="915"/>
    </location>
</feature>
<dbReference type="Pfam" id="PF14752">
    <property type="entry name" value="RBP_receptor"/>
    <property type="match status" value="1"/>
</dbReference>
<feature type="signal peptide" evidence="12">
    <location>
        <begin position="1"/>
        <end position="21"/>
    </location>
</feature>
<keyword evidence="5 11" id="KW-1133">Transmembrane helix</keyword>
<dbReference type="GO" id="GO:0034632">
    <property type="term" value="F:retinol transmembrane transporter activity"/>
    <property type="evidence" value="ECO:0007669"/>
    <property type="project" value="InterPro"/>
</dbReference>
<feature type="transmembrane region" description="Helical" evidence="11">
    <location>
        <begin position="517"/>
        <end position="538"/>
    </location>
</feature>
<keyword evidence="23" id="KW-1185">Reference proteome</keyword>
<feature type="transmembrane region" description="Helical" evidence="11">
    <location>
        <begin position="407"/>
        <end position="428"/>
    </location>
</feature>
<dbReference type="PROSITE" id="PS00022">
    <property type="entry name" value="EGF_1"/>
    <property type="match status" value="1"/>
</dbReference>
<dbReference type="PROSITE" id="PS50026">
    <property type="entry name" value="EGF_3"/>
    <property type="match status" value="1"/>
</dbReference>
<dbReference type="PROSITE" id="PS00010">
    <property type="entry name" value="ASX_HYDROXYL"/>
    <property type="match status" value="1"/>
</dbReference>
<evidence type="ECO:0000256" key="1">
    <source>
        <dbReference type="ARBA" id="ARBA00004651"/>
    </source>
</evidence>
<dbReference type="PANTHER" id="PTHR21444:SF15">
    <property type="entry name" value="RECEPTOR FOR RETINOL UPTAKE STRA6"/>
    <property type="match status" value="1"/>
</dbReference>
<comment type="subcellular location">
    <subcellularLocation>
        <location evidence="1">Cell membrane</location>
        <topology evidence="1">Multi-pass membrane protein</topology>
    </subcellularLocation>
</comment>
<protein>
    <recommendedName>
        <fullName evidence="24">C-type lectin domain-containing protein</fullName>
    </recommendedName>
</protein>
<evidence type="ECO:0000313" key="16">
    <source>
        <dbReference type="EMBL" id="CAF3223667.1"/>
    </source>
</evidence>
<dbReference type="InterPro" id="IPR016187">
    <property type="entry name" value="CTDL_fold"/>
</dbReference>
<evidence type="ECO:0000313" key="18">
    <source>
        <dbReference type="EMBL" id="CAF4208534.1"/>
    </source>
</evidence>
<feature type="chain" id="PRO_5035690381" description="C-type lectin domain-containing protein" evidence="12">
    <location>
        <begin position="22"/>
        <end position="1145"/>
    </location>
</feature>
<dbReference type="Proteomes" id="UP000663865">
    <property type="component" value="Unassembled WGS sequence"/>
</dbReference>
<dbReference type="EMBL" id="CAJNYD010000156">
    <property type="protein sequence ID" value="CAF3223667.1"/>
    <property type="molecule type" value="Genomic_DNA"/>
</dbReference>
<evidence type="ECO:0000256" key="6">
    <source>
        <dbReference type="ARBA" id="ARBA00023136"/>
    </source>
</evidence>
<dbReference type="Proteomes" id="UP000663838">
    <property type="component" value="Unassembled WGS sequence"/>
</dbReference>
<dbReference type="OrthoDB" id="2376984at2759"/>
<feature type="domain" description="EGF-like" evidence="13">
    <location>
        <begin position="259"/>
        <end position="296"/>
    </location>
</feature>
<feature type="disulfide bond" evidence="9">
    <location>
        <begin position="286"/>
        <end position="295"/>
    </location>
</feature>
<dbReference type="InterPro" id="IPR000742">
    <property type="entry name" value="EGF"/>
</dbReference>